<evidence type="ECO:0000313" key="2">
    <source>
        <dbReference type="Proteomes" id="UP000286746"/>
    </source>
</evidence>
<dbReference type="Proteomes" id="UP000286746">
    <property type="component" value="Unassembled WGS sequence"/>
</dbReference>
<dbReference type="AlphaFoldDB" id="A0A401WE59"/>
<evidence type="ECO:0000313" key="1">
    <source>
        <dbReference type="EMBL" id="GCD47570.1"/>
    </source>
</evidence>
<protein>
    <submittedName>
        <fullName evidence="1">Aminoacyl-tRNA deacylase</fullName>
    </submittedName>
</protein>
<dbReference type="InterPro" id="IPR036754">
    <property type="entry name" value="YbaK/aa-tRNA-synt-asso_dom_sf"/>
</dbReference>
<sequence length="55" mass="5593">MAPVGHPAPLRTLVDTALADHDRVWAGGGVPHAMFRTTFAELLALTGGEAVAVGA</sequence>
<proteinExistence type="predicted"/>
<dbReference type="SUPFAM" id="SSF55826">
    <property type="entry name" value="YbaK/ProRS associated domain"/>
    <property type="match status" value="1"/>
</dbReference>
<dbReference type="EMBL" id="BHZD01000001">
    <property type="protein sequence ID" value="GCD47570.1"/>
    <property type="molecule type" value="Genomic_DNA"/>
</dbReference>
<accession>A0A401WE59</accession>
<keyword evidence="2" id="KW-1185">Reference proteome</keyword>
<dbReference type="GO" id="GO:0002161">
    <property type="term" value="F:aminoacyl-tRNA deacylase activity"/>
    <property type="evidence" value="ECO:0007669"/>
    <property type="project" value="InterPro"/>
</dbReference>
<name>A0A401WE59_STREY</name>
<organism evidence="1 2">
    <name type="scientific">Streptomyces paromomycinus</name>
    <name type="common">Streptomyces rimosus subsp. paromomycinus</name>
    <dbReference type="NCBI Taxonomy" id="92743"/>
    <lineage>
        <taxon>Bacteria</taxon>
        <taxon>Bacillati</taxon>
        <taxon>Actinomycetota</taxon>
        <taxon>Actinomycetes</taxon>
        <taxon>Kitasatosporales</taxon>
        <taxon>Streptomycetaceae</taxon>
        <taxon>Streptomyces</taxon>
    </lineage>
</organism>
<comment type="caution">
    <text evidence="1">The sequence shown here is derived from an EMBL/GenBank/DDBJ whole genome shotgun (WGS) entry which is preliminary data.</text>
</comment>
<gene>
    <name evidence="1" type="ORF">GKJPGBOP_07340</name>
</gene>
<reference evidence="1 2" key="1">
    <citation type="submission" date="2018-11" db="EMBL/GenBank/DDBJ databases">
        <title>Whole genome sequence of Streptomyces paromomycinus NBRC 15454(T).</title>
        <authorList>
            <person name="Komaki H."/>
            <person name="Tamura T."/>
        </authorList>
    </citation>
    <scope>NUCLEOTIDE SEQUENCE [LARGE SCALE GENOMIC DNA]</scope>
    <source>
        <strain evidence="1 2">NBRC 15454</strain>
    </source>
</reference>
<dbReference type="Gene3D" id="3.90.960.10">
    <property type="entry name" value="YbaK/aminoacyl-tRNA synthetase-associated domain"/>
    <property type="match status" value="1"/>
</dbReference>